<dbReference type="AlphaFoldDB" id="A0A813R3L0"/>
<dbReference type="Proteomes" id="UP000663860">
    <property type="component" value="Unassembled WGS sequence"/>
</dbReference>
<dbReference type="EMBL" id="CAJOBB010000024">
    <property type="protein sequence ID" value="CAF3517310.1"/>
    <property type="molecule type" value="Genomic_DNA"/>
</dbReference>
<evidence type="ECO:0000313" key="4">
    <source>
        <dbReference type="Proteomes" id="UP000663860"/>
    </source>
</evidence>
<proteinExistence type="predicted"/>
<dbReference type="InterPro" id="IPR001810">
    <property type="entry name" value="F-box_dom"/>
</dbReference>
<evidence type="ECO:0000313" key="3">
    <source>
        <dbReference type="EMBL" id="CAF3517310.1"/>
    </source>
</evidence>
<evidence type="ECO:0000259" key="1">
    <source>
        <dbReference type="PROSITE" id="PS50181"/>
    </source>
</evidence>
<dbReference type="PROSITE" id="PS50181">
    <property type="entry name" value="FBOX"/>
    <property type="match status" value="1"/>
</dbReference>
<dbReference type="EMBL" id="CAJNOE010000033">
    <property type="protein sequence ID" value="CAF0776027.1"/>
    <property type="molecule type" value="Genomic_DNA"/>
</dbReference>
<dbReference type="Proteomes" id="UP000663868">
    <property type="component" value="Unassembled WGS sequence"/>
</dbReference>
<organism evidence="2 4">
    <name type="scientific">Adineta steineri</name>
    <dbReference type="NCBI Taxonomy" id="433720"/>
    <lineage>
        <taxon>Eukaryota</taxon>
        <taxon>Metazoa</taxon>
        <taxon>Spiralia</taxon>
        <taxon>Gnathifera</taxon>
        <taxon>Rotifera</taxon>
        <taxon>Eurotatoria</taxon>
        <taxon>Bdelloidea</taxon>
        <taxon>Adinetida</taxon>
        <taxon>Adinetidae</taxon>
        <taxon>Adineta</taxon>
    </lineage>
</organism>
<sequence length="824" mass="94224">MNRSNIHLLDLPDEILLIILKKLNNIDVLYSLFDINNGRLDILAQGITFTDILKFISIDNIPIIDRFCIDILPRINHNVKCFAFDPVFMERILLATDYPNLTKLTIIHFQKAIALNYFTDESSLRFIFQEQITNLILISDDENEMECLPNIYAEDVYAHILIFFKNLKKLSFVKSSVVLDSRLPFYYSPCTTFSSPILTHLYINVETLEDCFYLLDDRLRKLTTLCVNVHHMNTFSGYGHNMNKKLLNLKYFALKSSYAFQKYDIIVLLLRRMSNLEKLTLNISMEGRNSIIDGSYVQHDILDHMPQLRSFTFYICTYIGPITLPYKLSSEDIQQTLTNIGQQHVSSIVNYFTGCVNSDFGIGVACSIFSLPFEFDYLQDLGNRFSNIVFSYVTYLVIRDIIPFEHEFFMRIARFFPLLKRLCIRNKKSQELDGLMTFSSDNCQLHSIIEYPHLTILDVKFSDTDYVEQFLNETKTFIPCLTELGVSFVDDLKAVTKDFTREETRRNCAKMKIIHCLLFSLFISISWSIDGQLIKDDLNKLLSLDCSNPMVTLHVFSATPNPVWMINIKQIIPMKNLIKKILNDYENHLIPINSTTTTRTVGYQGFTISCSSDNEIFIHGLNSLENQLLDSGKSYLSKTIIEHVSENLGKSLFLTKYTSLTRINCDLVPIKGSDKVPTFSPQTGNGGCFVKKQSKNNCYAYGTNIVTNTYPQPGRYSGTKLSAITCETVRKAAVLDGLVYYGTNLPVGHPKSGHFVALLLWPNADYHWIRKDATGFWSHKPGAGAVTNKDNTGSLINNPSKSNLSPWKSFCGYYIAQPSKINIR</sequence>
<reference evidence="2" key="1">
    <citation type="submission" date="2021-02" db="EMBL/GenBank/DDBJ databases">
        <authorList>
            <person name="Nowell W R."/>
        </authorList>
    </citation>
    <scope>NUCLEOTIDE SEQUENCE</scope>
</reference>
<name>A0A813R3L0_9BILA</name>
<comment type="caution">
    <text evidence="2">The sequence shown here is derived from an EMBL/GenBank/DDBJ whole genome shotgun (WGS) entry which is preliminary data.</text>
</comment>
<accession>A0A813R3L0</accession>
<evidence type="ECO:0000313" key="2">
    <source>
        <dbReference type="EMBL" id="CAF0776027.1"/>
    </source>
</evidence>
<feature type="domain" description="F-box" evidence="1">
    <location>
        <begin position="5"/>
        <end position="52"/>
    </location>
</feature>
<gene>
    <name evidence="2" type="ORF">IZO911_LOCUS5559</name>
    <name evidence="3" type="ORF">KXQ929_LOCUS953</name>
</gene>
<protein>
    <recommendedName>
        <fullName evidence="1">F-box domain-containing protein</fullName>
    </recommendedName>
</protein>